<dbReference type="InParanoid" id="A7SY93"/>
<dbReference type="AlphaFoldDB" id="A7SY93"/>
<dbReference type="InterPro" id="IPR041192">
    <property type="entry name" value="PIN_11"/>
</dbReference>
<evidence type="ECO:0000313" key="2">
    <source>
        <dbReference type="EMBL" id="EDO31335.1"/>
    </source>
</evidence>
<dbReference type="OMA" id="FALCNSI"/>
<organism evidence="2 3">
    <name type="scientific">Nematostella vectensis</name>
    <name type="common">Starlet sea anemone</name>
    <dbReference type="NCBI Taxonomy" id="45351"/>
    <lineage>
        <taxon>Eukaryota</taxon>
        <taxon>Metazoa</taxon>
        <taxon>Cnidaria</taxon>
        <taxon>Anthozoa</taxon>
        <taxon>Hexacorallia</taxon>
        <taxon>Actiniaria</taxon>
        <taxon>Edwardsiidae</taxon>
        <taxon>Nematostella</taxon>
    </lineage>
</organism>
<dbReference type="eggNOG" id="KOG1721">
    <property type="taxonomic scope" value="Eukaryota"/>
</dbReference>
<dbReference type="CDD" id="cd18721">
    <property type="entry name" value="PIN_ZNF451-like"/>
    <property type="match status" value="1"/>
</dbReference>
<dbReference type="OrthoDB" id="6091938at2759"/>
<feature type="domain" description="ZNF451 PIN-like" evidence="1">
    <location>
        <begin position="24"/>
        <end position="140"/>
    </location>
</feature>
<name>A7SY93_NEMVE</name>
<gene>
    <name evidence="2" type="ORF">NEMVEDRAFT_v1g175523</name>
</gene>
<dbReference type="EMBL" id="DS469914">
    <property type="protein sequence ID" value="EDO31335.1"/>
    <property type="molecule type" value="Genomic_DNA"/>
</dbReference>
<protein>
    <recommendedName>
        <fullName evidence="1">ZNF451 PIN-like domain-containing protein</fullName>
    </recommendedName>
</protein>
<sequence length="160" mass="18180">MDVVQSSLTSNTCDRQPEVPFLRNMRHIVLVDIDNWKGIFKSDLPFSQRTFVWGFWSGNTSWDPPKGSALFQELENHNCFYLHPKCSGSKDAADFALCAQAYKLDIMLPKSIPFTVLSGDCGFQELQNQLSRCNREIHLVNPHHKTVDTVFALCNSIADK</sequence>
<dbReference type="HOGENOM" id="CLU_1654229_0_0_1"/>
<dbReference type="STRING" id="45351.A7SY93"/>
<accession>A7SY93</accession>
<dbReference type="PhylomeDB" id="A7SY93"/>
<dbReference type="Pfam" id="PF18479">
    <property type="entry name" value="PIN_11"/>
    <property type="match status" value="1"/>
</dbReference>
<dbReference type="Proteomes" id="UP000001593">
    <property type="component" value="Unassembled WGS sequence"/>
</dbReference>
<dbReference type="KEGG" id="nve:5502217"/>
<reference evidence="2 3" key="1">
    <citation type="journal article" date="2007" name="Science">
        <title>Sea anemone genome reveals ancestral eumetazoan gene repertoire and genomic organization.</title>
        <authorList>
            <person name="Putnam N.H."/>
            <person name="Srivastava M."/>
            <person name="Hellsten U."/>
            <person name="Dirks B."/>
            <person name="Chapman J."/>
            <person name="Salamov A."/>
            <person name="Terry A."/>
            <person name="Shapiro H."/>
            <person name="Lindquist E."/>
            <person name="Kapitonov V.V."/>
            <person name="Jurka J."/>
            <person name="Genikhovich G."/>
            <person name="Grigoriev I.V."/>
            <person name="Lucas S.M."/>
            <person name="Steele R.E."/>
            <person name="Finnerty J.R."/>
            <person name="Technau U."/>
            <person name="Martindale M.Q."/>
            <person name="Rokhsar D.S."/>
        </authorList>
    </citation>
    <scope>NUCLEOTIDE SEQUENCE [LARGE SCALE GENOMIC DNA]</scope>
    <source>
        <strain evidence="3">CH2 X CH6</strain>
    </source>
</reference>
<evidence type="ECO:0000259" key="1">
    <source>
        <dbReference type="Pfam" id="PF18479"/>
    </source>
</evidence>
<proteinExistence type="predicted"/>
<evidence type="ECO:0000313" key="3">
    <source>
        <dbReference type="Proteomes" id="UP000001593"/>
    </source>
</evidence>
<keyword evidence="3" id="KW-1185">Reference proteome</keyword>